<reference evidence="8" key="2">
    <citation type="journal article" date="2021" name="Sci. Rep.">
        <title>The distribution of antibiotic resistance genes in chicken gut microbiota commensals.</title>
        <authorList>
            <person name="Juricova H."/>
            <person name="Matiasovicova J."/>
            <person name="Kubasova T."/>
            <person name="Cejkova D."/>
            <person name="Rychlik I."/>
        </authorList>
    </citation>
    <scope>NUCLEOTIDE SEQUENCE</scope>
    <source>
        <strain evidence="8">An824</strain>
    </source>
</reference>
<dbReference type="InterPro" id="IPR014729">
    <property type="entry name" value="Rossmann-like_a/b/a_fold"/>
</dbReference>
<dbReference type="GO" id="GO:0046872">
    <property type="term" value="F:metal ion binding"/>
    <property type="evidence" value="ECO:0007669"/>
    <property type="project" value="UniProtKB-KW"/>
</dbReference>
<evidence type="ECO:0000313" key="8">
    <source>
        <dbReference type="EMBL" id="MBM6674154.1"/>
    </source>
</evidence>
<evidence type="ECO:0000256" key="2">
    <source>
        <dbReference type="ARBA" id="ARBA00022723"/>
    </source>
</evidence>
<dbReference type="CDD" id="cd01715">
    <property type="entry name" value="ETF_alpha"/>
    <property type="match status" value="1"/>
</dbReference>
<keyword evidence="5" id="KW-0411">Iron-sulfur</keyword>
<keyword evidence="6" id="KW-0285">Flavoprotein</keyword>
<gene>
    <name evidence="8" type="ORF">H6A34_09735</name>
</gene>
<keyword evidence="6" id="KW-0274">FAD</keyword>
<dbReference type="PROSITE" id="PS00198">
    <property type="entry name" value="4FE4S_FER_1"/>
    <property type="match status" value="1"/>
</dbReference>
<dbReference type="InterPro" id="IPR001308">
    <property type="entry name" value="ETF_a/FixB"/>
</dbReference>
<dbReference type="SMART" id="SM00893">
    <property type="entry name" value="ETF"/>
    <property type="match status" value="1"/>
</dbReference>
<dbReference type="EMBL" id="JACJJG010000056">
    <property type="protein sequence ID" value="MBM6674154.1"/>
    <property type="molecule type" value="Genomic_DNA"/>
</dbReference>
<dbReference type="Pfam" id="PF12838">
    <property type="entry name" value="Fer4_7"/>
    <property type="match status" value="1"/>
</dbReference>
<feature type="binding site" evidence="6">
    <location>
        <begin position="345"/>
        <end position="352"/>
    </location>
    <ligand>
        <name>FAD</name>
        <dbReference type="ChEBI" id="CHEBI:57692"/>
    </ligand>
</feature>
<feature type="binding site" evidence="6">
    <location>
        <begin position="314"/>
        <end position="315"/>
    </location>
    <ligand>
        <name>FAD</name>
        <dbReference type="ChEBI" id="CHEBI:57692"/>
    </ligand>
</feature>
<dbReference type="SUPFAM" id="SSF52402">
    <property type="entry name" value="Adenine nucleotide alpha hydrolases-like"/>
    <property type="match status" value="1"/>
</dbReference>
<dbReference type="Gene3D" id="3.30.70.20">
    <property type="match status" value="1"/>
</dbReference>
<dbReference type="SUPFAM" id="SSF52467">
    <property type="entry name" value="DHS-like NAD/FAD-binding domain"/>
    <property type="match status" value="1"/>
</dbReference>
<keyword evidence="3" id="KW-0813">Transport</keyword>
<feature type="domain" description="4Fe-4S ferredoxin-type" evidence="7">
    <location>
        <begin position="37"/>
        <end position="64"/>
    </location>
</feature>
<dbReference type="SUPFAM" id="SSF54862">
    <property type="entry name" value="4Fe-4S ferredoxins"/>
    <property type="match status" value="1"/>
</dbReference>
<protein>
    <submittedName>
        <fullName evidence="8">4Fe-4S binding protein</fullName>
    </submittedName>
</protein>
<dbReference type="InterPro" id="IPR029035">
    <property type="entry name" value="DHS-like_NAD/FAD-binding_dom"/>
</dbReference>
<comment type="caution">
    <text evidence="8">The sequence shown here is derived from an EMBL/GenBank/DDBJ whole genome shotgun (WGS) entry which is preliminary data.</text>
</comment>
<feature type="binding site" evidence="6">
    <location>
        <position position="289"/>
    </location>
    <ligand>
        <name>FAD</name>
        <dbReference type="ChEBI" id="CHEBI:57692"/>
    </ligand>
</feature>
<dbReference type="Proteomes" id="UP000706891">
    <property type="component" value="Unassembled WGS sequence"/>
</dbReference>
<dbReference type="PROSITE" id="PS51379">
    <property type="entry name" value="4FE4S_FER_2"/>
    <property type="match status" value="2"/>
</dbReference>
<reference evidence="8" key="1">
    <citation type="submission" date="2020-08" db="EMBL/GenBank/DDBJ databases">
        <authorList>
            <person name="Cejkova D."/>
            <person name="Kubasova T."/>
            <person name="Jahodarova E."/>
            <person name="Rychlik I."/>
        </authorList>
    </citation>
    <scope>NUCLEOTIDE SEQUENCE</scope>
    <source>
        <strain evidence="8">An824</strain>
    </source>
</reference>
<proteinExistence type="inferred from homology"/>
<dbReference type="PANTHER" id="PTHR43153">
    <property type="entry name" value="ELECTRON TRANSFER FLAVOPROTEIN ALPHA"/>
    <property type="match status" value="1"/>
</dbReference>
<organism evidence="8 9">
    <name type="scientific">Marseilla massiliensis</name>
    <dbReference type="NCBI Taxonomy" id="1841864"/>
    <lineage>
        <taxon>Bacteria</taxon>
        <taxon>Pseudomonadati</taxon>
        <taxon>Bacteroidota</taxon>
        <taxon>Bacteroidia</taxon>
        <taxon>Bacteroidales</taxon>
        <taxon>Prevotellaceae</taxon>
        <taxon>Marseilla</taxon>
    </lineage>
</organism>
<dbReference type="InterPro" id="IPR033947">
    <property type="entry name" value="ETF_alpha_N"/>
</dbReference>
<dbReference type="GO" id="GO:0009055">
    <property type="term" value="F:electron transfer activity"/>
    <property type="evidence" value="ECO:0007669"/>
    <property type="project" value="InterPro"/>
</dbReference>
<evidence type="ECO:0000256" key="4">
    <source>
        <dbReference type="ARBA" id="ARBA00023004"/>
    </source>
</evidence>
<evidence type="ECO:0000313" key="9">
    <source>
        <dbReference type="Proteomes" id="UP000706891"/>
    </source>
</evidence>
<dbReference type="GO" id="GO:0051536">
    <property type="term" value="F:iron-sulfur cluster binding"/>
    <property type="evidence" value="ECO:0007669"/>
    <property type="project" value="UniProtKB-KW"/>
</dbReference>
<dbReference type="InterPro" id="IPR017900">
    <property type="entry name" value="4Fe4S_Fe_S_CS"/>
</dbReference>
<keyword evidence="9" id="KW-1185">Reference proteome</keyword>
<evidence type="ECO:0000259" key="7">
    <source>
        <dbReference type="PROSITE" id="PS51379"/>
    </source>
</evidence>
<dbReference type="RefSeq" id="WP_205105254.1">
    <property type="nucleotide sequence ID" value="NZ_JACJJG010000056.1"/>
</dbReference>
<comment type="similarity">
    <text evidence="1">Belongs to the ETF alpha-subunit/FixB family.</text>
</comment>
<dbReference type="GO" id="GO:0033539">
    <property type="term" value="P:fatty acid beta-oxidation using acyl-CoA dehydrogenase"/>
    <property type="evidence" value="ECO:0007669"/>
    <property type="project" value="TreeGrafter"/>
</dbReference>
<feature type="domain" description="4Fe-4S ferredoxin-type" evidence="7">
    <location>
        <begin position="7"/>
        <end position="36"/>
    </location>
</feature>
<dbReference type="InterPro" id="IPR014730">
    <property type="entry name" value="ETF_a/b_N"/>
</dbReference>
<dbReference type="PIRSF" id="PIRSF000089">
    <property type="entry name" value="Electra_flavoP_a"/>
    <property type="match status" value="1"/>
</dbReference>
<dbReference type="Gene3D" id="3.40.50.620">
    <property type="entry name" value="HUPs"/>
    <property type="match status" value="1"/>
</dbReference>
<name>A0A939B677_9BACT</name>
<dbReference type="Pfam" id="PF01012">
    <property type="entry name" value="ETF"/>
    <property type="match status" value="1"/>
</dbReference>
<keyword evidence="3" id="KW-0249">Electron transport</keyword>
<feature type="binding site" evidence="6">
    <location>
        <position position="366"/>
    </location>
    <ligand>
        <name>FAD</name>
        <dbReference type="ChEBI" id="CHEBI:57692"/>
    </ligand>
</feature>
<sequence length="397" mass="41409">MDKTYNFALQLDKDLCTGCGVCAEGCTFGAITMGDWPEVDPYACRLCGTCVSECPVGAWSMADGQDVHEAADASGIFVLAETAHGGIAPVTFELLGKAAELSAKSGQHVEAILAGYGVAPLADELIAYGAGRVHLLESEALSSYIEENHATAVADVVRSLRPAILLVGATVKGRGLSARLASMLHTGLTADCTDLDIDTETGLLRQIRPAFGGNLMATIVTPDHRPQMASVHPGVMKAPARDGSRSGETVRHDISTMRQDERISLLGETVKAVCGNNLADSRIVVGIGRGVKSHETVDAISTWAESVGAAVAGSRAAVECGLVDASRQVGQTGQTISPDLYIAVGISGQIQHTAAITGAKKIIAVNPDRNAPIFSMADYGWVATAEEALPVLTNIRF</sequence>
<feature type="binding site" evidence="6">
    <location>
        <begin position="328"/>
        <end position="332"/>
    </location>
    <ligand>
        <name>FAD</name>
        <dbReference type="ChEBI" id="CHEBI:57692"/>
    </ligand>
</feature>
<keyword evidence="4" id="KW-0408">Iron</keyword>
<dbReference type="InterPro" id="IPR017896">
    <property type="entry name" value="4Fe4S_Fe-S-bd"/>
</dbReference>
<evidence type="ECO:0000256" key="1">
    <source>
        <dbReference type="ARBA" id="ARBA00005817"/>
    </source>
</evidence>
<evidence type="ECO:0000256" key="5">
    <source>
        <dbReference type="ARBA" id="ARBA00023014"/>
    </source>
</evidence>
<dbReference type="AlphaFoldDB" id="A0A939B677"/>
<comment type="cofactor">
    <cofactor evidence="6">
        <name>FAD</name>
        <dbReference type="ChEBI" id="CHEBI:57692"/>
    </cofactor>
    <text evidence="6">Binds 1 FAD per dimer.</text>
</comment>
<dbReference type="Pfam" id="PF00766">
    <property type="entry name" value="ETF_alpha"/>
    <property type="match status" value="1"/>
</dbReference>
<evidence type="ECO:0000256" key="3">
    <source>
        <dbReference type="ARBA" id="ARBA00022982"/>
    </source>
</evidence>
<dbReference type="Gene3D" id="3.40.50.1220">
    <property type="entry name" value="TPP-binding domain"/>
    <property type="match status" value="1"/>
</dbReference>
<dbReference type="InterPro" id="IPR014731">
    <property type="entry name" value="ETF_asu_C"/>
</dbReference>
<evidence type="ECO:0000256" key="6">
    <source>
        <dbReference type="PIRSR" id="PIRSR000089-1"/>
    </source>
</evidence>
<dbReference type="PANTHER" id="PTHR43153:SF1">
    <property type="entry name" value="ELECTRON TRANSFER FLAVOPROTEIN SUBUNIT ALPHA, MITOCHONDRIAL"/>
    <property type="match status" value="1"/>
</dbReference>
<keyword evidence="2" id="KW-0479">Metal-binding</keyword>
<dbReference type="GO" id="GO:0050660">
    <property type="term" value="F:flavin adenine dinucleotide binding"/>
    <property type="evidence" value="ECO:0007669"/>
    <property type="project" value="InterPro"/>
</dbReference>
<accession>A0A939B677</accession>